<dbReference type="AlphaFoldDB" id="A0A430QDE7"/>
<feature type="binding site" evidence="12">
    <location>
        <position position="187"/>
    </location>
    <ligand>
        <name>ATP</name>
        <dbReference type="ChEBI" id="CHEBI:30616"/>
    </ligand>
</feature>
<dbReference type="SUPFAM" id="SSF56112">
    <property type="entry name" value="Protein kinase-like (PK-like)"/>
    <property type="match status" value="1"/>
</dbReference>
<organism evidence="15 16">
    <name type="scientific">Schistosoma bovis</name>
    <name type="common">Blood fluke</name>
    <dbReference type="NCBI Taxonomy" id="6184"/>
    <lineage>
        <taxon>Eukaryota</taxon>
        <taxon>Metazoa</taxon>
        <taxon>Spiralia</taxon>
        <taxon>Lophotrochozoa</taxon>
        <taxon>Platyhelminthes</taxon>
        <taxon>Trematoda</taxon>
        <taxon>Digenea</taxon>
        <taxon>Strigeidida</taxon>
        <taxon>Schistosomatoidea</taxon>
        <taxon>Schistosomatidae</taxon>
        <taxon>Schistosoma</taxon>
    </lineage>
</organism>
<dbReference type="EC" id="2.7.12.2" evidence="8"/>
<evidence type="ECO:0000313" key="15">
    <source>
        <dbReference type="EMBL" id="RTG85748.1"/>
    </source>
</evidence>
<comment type="caution">
    <text evidence="15">The sequence shown here is derived from an EMBL/GenBank/DDBJ whole genome shotgun (WGS) entry which is preliminary data.</text>
</comment>
<dbReference type="PROSITE" id="PS50011">
    <property type="entry name" value="PROTEIN_KINASE_DOM"/>
    <property type="match status" value="1"/>
</dbReference>
<evidence type="ECO:0000256" key="9">
    <source>
        <dbReference type="ARBA" id="ARBA00049014"/>
    </source>
</evidence>
<name>A0A430QDE7_SCHBO</name>
<evidence type="ECO:0000256" key="6">
    <source>
        <dbReference type="ARBA" id="ARBA00023137"/>
    </source>
</evidence>
<evidence type="ECO:0000256" key="13">
    <source>
        <dbReference type="SAM" id="MobiDB-lite"/>
    </source>
</evidence>
<comment type="catalytic activity">
    <reaction evidence="10">
        <text>L-threonyl-[protein] + ATP = O-phospho-L-threonyl-[protein] + ADP + H(+)</text>
        <dbReference type="Rhea" id="RHEA:46608"/>
        <dbReference type="Rhea" id="RHEA-COMP:11060"/>
        <dbReference type="Rhea" id="RHEA-COMP:11605"/>
        <dbReference type="ChEBI" id="CHEBI:15378"/>
        <dbReference type="ChEBI" id="CHEBI:30013"/>
        <dbReference type="ChEBI" id="CHEBI:30616"/>
        <dbReference type="ChEBI" id="CHEBI:61977"/>
        <dbReference type="ChEBI" id="CHEBI:456216"/>
        <dbReference type="EC" id="2.7.12.2"/>
    </reaction>
</comment>
<feature type="domain" description="Protein kinase" evidence="14">
    <location>
        <begin position="158"/>
        <end position="434"/>
    </location>
</feature>
<evidence type="ECO:0000256" key="5">
    <source>
        <dbReference type="ARBA" id="ARBA00022840"/>
    </source>
</evidence>
<comment type="catalytic activity">
    <reaction evidence="9">
        <text>L-seryl-[protein] + ATP = O-phospho-L-seryl-[protein] + ADP + H(+)</text>
        <dbReference type="Rhea" id="RHEA:17989"/>
        <dbReference type="Rhea" id="RHEA-COMP:9863"/>
        <dbReference type="Rhea" id="RHEA-COMP:11604"/>
        <dbReference type="ChEBI" id="CHEBI:15378"/>
        <dbReference type="ChEBI" id="CHEBI:29999"/>
        <dbReference type="ChEBI" id="CHEBI:30616"/>
        <dbReference type="ChEBI" id="CHEBI:83421"/>
        <dbReference type="ChEBI" id="CHEBI:456216"/>
        <dbReference type="EC" id="2.7.12.2"/>
    </reaction>
</comment>
<dbReference type="EMBL" id="QMKO01001915">
    <property type="protein sequence ID" value="RTG85748.1"/>
    <property type="molecule type" value="Genomic_DNA"/>
</dbReference>
<comment type="similarity">
    <text evidence="7">Belongs to the protein kinase superfamily. STE Ser/Thr protein kinase family. MAP kinase kinase subfamily.</text>
</comment>
<keyword evidence="4 15" id="KW-0418">Kinase</keyword>
<feature type="compositionally biased region" description="Polar residues" evidence="13">
    <location>
        <begin position="130"/>
        <end position="142"/>
    </location>
</feature>
<dbReference type="InterPro" id="IPR011009">
    <property type="entry name" value="Kinase-like_dom_sf"/>
</dbReference>
<dbReference type="Gene3D" id="1.10.510.10">
    <property type="entry name" value="Transferase(Phosphotransferase) domain 1"/>
    <property type="match status" value="1"/>
</dbReference>
<keyword evidence="16" id="KW-1185">Reference proteome</keyword>
<dbReference type="GO" id="GO:0004674">
    <property type="term" value="F:protein serine/threonine kinase activity"/>
    <property type="evidence" value="ECO:0007669"/>
    <property type="project" value="UniProtKB-KW"/>
</dbReference>
<dbReference type="GO" id="GO:0005524">
    <property type="term" value="F:ATP binding"/>
    <property type="evidence" value="ECO:0007669"/>
    <property type="project" value="UniProtKB-UniRule"/>
</dbReference>
<evidence type="ECO:0000256" key="2">
    <source>
        <dbReference type="ARBA" id="ARBA00022679"/>
    </source>
</evidence>
<dbReference type="InterPro" id="IPR000719">
    <property type="entry name" value="Prot_kinase_dom"/>
</dbReference>
<evidence type="ECO:0000259" key="14">
    <source>
        <dbReference type="PROSITE" id="PS50011"/>
    </source>
</evidence>
<dbReference type="InterPro" id="IPR017441">
    <property type="entry name" value="Protein_kinase_ATP_BS"/>
</dbReference>
<dbReference type="GO" id="GO:0004708">
    <property type="term" value="F:MAP kinase kinase activity"/>
    <property type="evidence" value="ECO:0007669"/>
    <property type="project" value="UniProtKB-EC"/>
</dbReference>
<sequence length="503" mass="56308">MVVDQTSRLDKTSAGEDLETQSEKSITVWYAILPMVVDQTSRLDKTSAGEDLETQSEKVPQLFFFVLVEDVSQETVSITISESLTDETDASTTINSQSTNHENKSETLQTFTRCKSPTNNNNSLSSSSNATSIEYSQTSSPGDSGRRRLVPDFNIDDLLLISELGRGNGGIVTKLQHKSSGTFLIRKTFELDVKTTTRAQIVRDLQVLWECISPHIIEFHGAIHSECLISIYMEYMDVGGMDLLLKMVGRFPEPIIIHIADSVVSGLLYLWQELHMFHRLQLSEYVASGFLGFSTYIAPERLAGELFSAASDIWSLGLTLMELAIGQYPIPSIDPVDFVRAFAPDQETNMLEHFRAAKTGELLPASVLHYISALTDPKSRSTIGMYNLFTYIVEQPAPRLPVYCFSSEFIYFIHSCLQKDANDRLSIEIIHRHFIPELIKLTCPHSNHNTLRPIFIDSCLINYLRGVFARQQAEAIDAVALAVGEDFDSIDTDFEVTTMLDSV</sequence>
<feature type="compositionally biased region" description="Low complexity" evidence="13">
    <location>
        <begin position="119"/>
        <end position="129"/>
    </location>
</feature>
<keyword evidence="1" id="KW-0723">Serine/threonine-protein kinase</keyword>
<dbReference type="STRING" id="6184.A0A430QDE7"/>
<feature type="compositionally biased region" description="Polar residues" evidence="13">
    <location>
        <begin position="90"/>
        <end position="118"/>
    </location>
</feature>
<accession>A0A430QDE7</accession>
<evidence type="ECO:0000256" key="3">
    <source>
        <dbReference type="ARBA" id="ARBA00022741"/>
    </source>
</evidence>
<evidence type="ECO:0000256" key="4">
    <source>
        <dbReference type="ARBA" id="ARBA00022777"/>
    </source>
</evidence>
<keyword evidence="2" id="KW-0808">Transferase</keyword>
<keyword evidence="5 12" id="KW-0067">ATP-binding</keyword>
<evidence type="ECO:0000256" key="7">
    <source>
        <dbReference type="ARBA" id="ARBA00038035"/>
    </source>
</evidence>
<evidence type="ECO:0000256" key="12">
    <source>
        <dbReference type="PROSITE-ProRule" id="PRU10141"/>
    </source>
</evidence>
<proteinExistence type="inferred from homology"/>
<reference evidence="15 16" key="1">
    <citation type="journal article" date="2019" name="PLoS Pathog.">
        <title>Genome sequence of the bovine parasite Schistosoma bovis Tanzania.</title>
        <authorList>
            <person name="Oey H."/>
            <person name="Zakrzewski M."/>
            <person name="Gobert G."/>
            <person name="Gravermann K."/>
            <person name="Stoye J."/>
            <person name="Jones M."/>
            <person name="Mcmanus D."/>
            <person name="Krause L."/>
        </authorList>
    </citation>
    <scope>NUCLEOTIDE SEQUENCE [LARGE SCALE GENOMIC DNA]</scope>
    <source>
        <strain evidence="15 16">TAN1997</strain>
    </source>
</reference>
<evidence type="ECO:0000313" key="16">
    <source>
        <dbReference type="Proteomes" id="UP000290809"/>
    </source>
</evidence>
<protein>
    <recommendedName>
        <fullName evidence="8">mitogen-activated protein kinase kinase</fullName>
        <ecNumber evidence="8">2.7.12.2</ecNumber>
    </recommendedName>
</protein>
<comment type="catalytic activity">
    <reaction evidence="11">
        <text>L-tyrosyl-[protein] + ATP = O-phospho-L-tyrosyl-[protein] + ADP + H(+)</text>
        <dbReference type="Rhea" id="RHEA:10596"/>
        <dbReference type="Rhea" id="RHEA-COMP:10136"/>
        <dbReference type="Rhea" id="RHEA-COMP:20101"/>
        <dbReference type="ChEBI" id="CHEBI:15378"/>
        <dbReference type="ChEBI" id="CHEBI:30616"/>
        <dbReference type="ChEBI" id="CHEBI:46858"/>
        <dbReference type="ChEBI" id="CHEBI:61978"/>
        <dbReference type="ChEBI" id="CHEBI:456216"/>
        <dbReference type="EC" id="2.7.12.2"/>
    </reaction>
</comment>
<dbReference type="InterPro" id="IPR050915">
    <property type="entry name" value="MAP_kinase_kinase"/>
</dbReference>
<evidence type="ECO:0000256" key="11">
    <source>
        <dbReference type="ARBA" id="ARBA00051693"/>
    </source>
</evidence>
<keyword evidence="3 12" id="KW-0547">Nucleotide-binding</keyword>
<dbReference type="PROSITE" id="PS00107">
    <property type="entry name" value="PROTEIN_KINASE_ATP"/>
    <property type="match status" value="1"/>
</dbReference>
<dbReference type="Proteomes" id="UP000290809">
    <property type="component" value="Unassembled WGS sequence"/>
</dbReference>
<feature type="region of interest" description="Disordered" evidence="13">
    <location>
        <begin position="85"/>
        <end position="148"/>
    </location>
</feature>
<dbReference type="Gene3D" id="3.30.200.20">
    <property type="entry name" value="Phosphorylase Kinase, domain 1"/>
    <property type="match status" value="1"/>
</dbReference>
<dbReference type="PANTHER" id="PTHR47448">
    <property type="entry name" value="DUAL SPECIFICITY MITOGEN-ACTIVATED PROTEIN KINASE KINASE DSOR1-LIKE PROTEIN"/>
    <property type="match status" value="1"/>
</dbReference>
<evidence type="ECO:0000256" key="8">
    <source>
        <dbReference type="ARBA" id="ARBA00038999"/>
    </source>
</evidence>
<gene>
    <name evidence="15" type="ORF">DC041_0006050</name>
</gene>
<keyword evidence="6" id="KW-0829">Tyrosine-protein kinase</keyword>
<evidence type="ECO:0000256" key="1">
    <source>
        <dbReference type="ARBA" id="ARBA00022527"/>
    </source>
</evidence>
<dbReference type="PANTHER" id="PTHR47448:SF1">
    <property type="entry name" value="SERINE_THREONINE-PROTEIN KINASE STE7 HOMOLOG"/>
    <property type="match status" value="1"/>
</dbReference>
<dbReference type="GO" id="GO:0004713">
    <property type="term" value="F:protein tyrosine kinase activity"/>
    <property type="evidence" value="ECO:0007669"/>
    <property type="project" value="UniProtKB-KW"/>
</dbReference>
<dbReference type="Pfam" id="PF00069">
    <property type="entry name" value="Pkinase"/>
    <property type="match status" value="2"/>
</dbReference>
<evidence type="ECO:0000256" key="10">
    <source>
        <dbReference type="ARBA" id="ARBA00049299"/>
    </source>
</evidence>